<evidence type="ECO:0000256" key="4">
    <source>
        <dbReference type="ARBA" id="ARBA00022840"/>
    </source>
</evidence>
<accession>A0A9D9D6B7</accession>
<dbReference type="InterPro" id="IPR027417">
    <property type="entry name" value="P-loop_NTPase"/>
</dbReference>
<dbReference type="EMBL" id="JADING010000044">
    <property type="protein sequence ID" value="MBO8414140.1"/>
    <property type="molecule type" value="Genomic_DNA"/>
</dbReference>
<name>A0A9D9D6B7_9BACL</name>
<reference evidence="8" key="2">
    <citation type="journal article" date="2021" name="PeerJ">
        <title>Extensive microbial diversity within the chicken gut microbiome revealed by metagenomics and culture.</title>
        <authorList>
            <person name="Gilroy R."/>
            <person name="Ravi A."/>
            <person name="Getino M."/>
            <person name="Pursley I."/>
            <person name="Horton D.L."/>
            <person name="Alikhan N.F."/>
            <person name="Baker D."/>
            <person name="Gharbi K."/>
            <person name="Hall N."/>
            <person name="Watson M."/>
            <person name="Adriaenssens E.M."/>
            <person name="Foster-Nyarko E."/>
            <person name="Jarju S."/>
            <person name="Secka A."/>
            <person name="Antonio M."/>
            <person name="Oren A."/>
            <person name="Chaudhuri R.R."/>
            <person name="La Ragione R."/>
            <person name="Hildebrand F."/>
            <person name="Pallen M.J."/>
        </authorList>
    </citation>
    <scope>NUCLEOTIDE SEQUENCE</scope>
    <source>
        <strain evidence="8">1748</strain>
    </source>
</reference>
<dbReference type="Gene3D" id="2.40.50.140">
    <property type="entry name" value="Nucleic acid-binding proteins"/>
    <property type="match status" value="1"/>
</dbReference>
<dbReference type="Proteomes" id="UP000823629">
    <property type="component" value="Unassembled WGS sequence"/>
</dbReference>
<dbReference type="CDD" id="cd03301">
    <property type="entry name" value="ABC_MalK_N"/>
    <property type="match status" value="1"/>
</dbReference>
<evidence type="ECO:0000256" key="2">
    <source>
        <dbReference type="ARBA" id="ARBA00022475"/>
    </source>
</evidence>
<evidence type="ECO:0000256" key="3">
    <source>
        <dbReference type="ARBA" id="ARBA00022741"/>
    </source>
</evidence>
<dbReference type="GO" id="GO:0140359">
    <property type="term" value="F:ABC-type transporter activity"/>
    <property type="evidence" value="ECO:0007669"/>
    <property type="project" value="InterPro"/>
</dbReference>
<dbReference type="InterPro" id="IPR017871">
    <property type="entry name" value="ABC_transporter-like_CS"/>
</dbReference>
<proteinExistence type="predicted"/>
<dbReference type="Gene3D" id="3.40.50.300">
    <property type="entry name" value="P-loop containing nucleotide triphosphate hydrolases"/>
    <property type="match status" value="1"/>
</dbReference>
<comment type="caution">
    <text evidence="8">The sequence shown here is derived from an EMBL/GenBank/DDBJ whole genome shotgun (WGS) entry which is preliminary data.</text>
</comment>
<sequence length="354" mass="39751">MATVSLQHLQKIYDTGNLAVEDFNMEIQDGEFIVLVGPSGCGKSTTLRMIAGLEGITKGKMLIDGNDVTEKASKDRDIAMVFQNYALYGNMTVYQNMAFSLILRKENPEVIHNKVIAAAKMLRLYEQLNKKPSALSGGQRQRVAMGRSIVRNPKVFLFDEPLSNLDAQLRSSMRREIKILHNKLKATMIYVTHDQTEALTLADRIVVMSMGRVQQIGTPYEIYNNPNNMFVASFIGNPPTNFFTGKIQDGCLNINGTMIKLRKKELDLCNGVEEITLGIRPERVFADENGYPVKVELVEHLGQFSLIHCVMAKTKCVFKVKGWIDLAEGSEFKVGLDLDKCFLFDNETGQRLRG</sequence>
<dbReference type="InterPro" id="IPR012340">
    <property type="entry name" value="NA-bd_OB-fold"/>
</dbReference>
<feature type="domain" description="ABC transporter" evidence="7">
    <location>
        <begin position="4"/>
        <end position="235"/>
    </location>
</feature>
<evidence type="ECO:0000313" key="9">
    <source>
        <dbReference type="Proteomes" id="UP000823629"/>
    </source>
</evidence>
<reference evidence="8" key="1">
    <citation type="submission" date="2020-10" db="EMBL/GenBank/DDBJ databases">
        <authorList>
            <person name="Gilroy R."/>
        </authorList>
    </citation>
    <scope>NUCLEOTIDE SEQUENCE</scope>
    <source>
        <strain evidence="8">1748</strain>
    </source>
</reference>
<keyword evidence="6" id="KW-0472">Membrane</keyword>
<dbReference type="SMART" id="SM00382">
    <property type="entry name" value="AAA"/>
    <property type="match status" value="1"/>
</dbReference>
<dbReference type="GO" id="GO:0055052">
    <property type="term" value="C:ATP-binding cassette (ABC) transporter complex, substrate-binding subunit-containing"/>
    <property type="evidence" value="ECO:0007669"/>
    <property type="project" value="TreeGrafter"/>
</dbReference>
<dbReference type="NCBIfam" id="NF008653">
    <property type="entry name" value="PRK11650.1"/>
    <property type="match status" value="1"/>
</dbReference>
<dbReference type="AlphaFoldDB" id="A0A9D9D6B7"/>
<dbReference type="InterPro" id="IPR015855">
    <property type="entry name" value="ABC_transpr_MalK-like"/>
</dbReference>
<gene>
    <name evidence="8" type="primary">ugpC</name>
    <name evidence="8" type="ORF">IAC78_01485</name>
</gene>
<keyword evidence="3" id="KW-0547">Nucleotide-binding</keyword>
<dbReference type="PANTHER" id="PTHR43875">
    <property type="entry name" value="MALTODEXTRIN IMPORT ATP-BINDING PROTEIN MSMX"/>
    <property type="match status" value="1"/>
</dbReference>
<dbReference type="PROSITE" id="PS00211">
    <property type="entry name" value="ABC_TRANSPORTER_1"/>
    <property type="match status" value="1"/>
</dbReference>
<keyword evidence="5" id="KW-1278">Translocase</keyword>
<dbReference type="InterPro" id="IPR003439">
    <property type="entry name" value="ABC_transporter-like_ATP-bd"/>
</dbReference>
<dbReference type="GO" id="GO:0016887">
    <property type="term" value="F:ATP hydrolysis activity"/>
    <property type="evidence" value="ECO:0007669"/>
    <property type="project" value="InterPro"/>
</dbReference>
<dbReference type="PROSITE" id="PS50893">
    <property type="entry name" value="ABC_TRANSPORTER_2"/>
    <property type="match status" value="1"/>
</dbReference>
<dbReference type="GO" id="GO:0005524">
    <property type="term" value="F:ATP binding"/>
    <property type="evidence" value="ECO:0007669"/>
    <property type="project" value="UniProtKB-KW"/>
</dbReference>
<dbReference type="Pfam" id="PF00005">
    <property type="entry name" value="ABC_tran"/>
    <property type="match status" value="1"/>
</dbReference>
<evidence type="ECO:0000256" key="5">
    <source>
        <dbReference type="ARBA" id="ARBA00022967"/>
    </source>
</evidence>
<dbReference type="InterPro" id="IPR047641">
    <property type="entry name" value="ABC_transpr_MalK/UgpC-like"/>
</dbReference>
<dbReference type="InterPro" id="IPR008995">
    <property type="entry name" value="Mo/tungstate-bd_C_term_dom"/>
</dbReference>
<dbReference type="FunFam" id="3.40.50.300:FF:000042">
    <property type="entry name" value="Maltose/maltodextrin ABC transporter, ATP-binding protein"/>
    <property type="match status" value="1"/>
</dbReference>
<dbReference type="Gene3D" id="2.40.50.100">
    <property type="match status" value="1"/>
</dbReference>
<organism evidence="8 9">
    <name type="scientific">Candidatus Scatoplasma merdavium</name>
    <dbReference type="NCBI Taxonomy" id="2840932"/>
    <lineage>
        <taxon>Bacteria</taxon>
        <taxon>Bacillati</taxon>
        <taxon>Bacillota</taxon>
        <taxon>Bacilli</taxon>
        <taxon>Bacillales</taxon>
        <taxon>Candidatus Scatoplasma</taxon>
    </lineage>
</organism>
<keyword evidence="1" id="KW-0813">Transport</keyword>
<evidence type="ECO:0000256" key="6">
    <source>
        <dbReference type="ARBA" id="ARBA00023136"/>
    </source>
</evidence>
<dbReference type="Pfam" id="PF08402">
    <property type="entry name" value="TOBE_2"/>
    <property type="match status" value="1"/>
</dbReference>
<protein>
    <submittedName>
        <fullName evidence="8">Sn-glycerol-3-phosphate ABC transporter ATP-binding protein UgpC</fullName>
    </submittedName>
</protein>
<dbReference type="InterPro" id="IPR003593">
    <property type="entry name" value="AAA+_ATPase"/>
</dbReference>
<dbReference type="SUPFAM" id="SSF50331">
    <property type="entry name" value="MOP-like"/>
    <property type="match status" value="1"/>
</dbReference>
<evidence type="ECO:0000259" key="7">
    <source>
        <dbReference type="PROSITE" id="PS50893"/>
    </source>
</evidence>
<dbReference type="SUPFAM" id="SSF52540">
    <property type="entry name" value="P-loop containing nucleoside triphosphate hydrolases"/>
    <property type="match status" value="1"/>
</dbReference>
<dbReference type="PANTHER" id="PTHR43875:SF15">
    <property type="entry name" value="TREHALOSE IMPORT ATP-BINDING PROTEIN SUGC"/>
    <property type="match status" value="1"/>
</dbReference>
<evidence type="ECO:0000256" key="1">
    <source>
        <dbReference type="ARBA" id="ARBA00022448"/>
    </source>
</evidence>
<keyword evidence="2" id="KW-1003">Cell membrane</keyword>
<keyword evidence="4 8" id="KW-0067">ATP-binding</keyword>
<dbReference type="InterPro" id="IPR013611">
    <property type="entry name" value="Transp-assoc_OB_typ2"/>
</dbReference>
<evidence type="ECO:0000313" key="8">
    <source>
        <dbReference type="EMBL" id="MBO8414140.1"/>
    </source>
</evidence>
<dbReference type="GO" id="GO:0008643">
    <property type="term" value="P:carbohydrate transport"/>
    <property type="evidence" value="ECO:0007669"/>
    <property type="project" value="InterPro"/>
</dbReference>